<keyword evidence="2" id="KW-1185">Reference proteome</keyword>
<sequence length="77" mass="8587">MDSIEFWSMGIGLLNDLQSSLQWPLSSSCRFQGHAKTYVSKDVSLGVTLGVHPTFQNALAPLDAKEIQLKFKMEESK</sequence>
<dbReference type="AlphaFoldDB" id="A0A8K0EAY7"/>
<organism evidence="1 2">
    <name type="scientific">Rhamnella rubrinervis</name>
    <dbReference type="NCBI Taxonomy" id="2594499"/>
    <lineage>
        <taxon>Eukaryota</taxon>
        <taxon>Viridiplantae</taxon>
        <taxon>Streptophyta</taxon>
        <taxon>Embryophyta</taxon>
        <taxon>Tracheophyta</taxon>
        <taxon>Spermatophyta</taxon>
        <taxon>Magnoliopsida</taxon>
        <taxon>eudicotyledons</taxon>
        <taxon>Gunneridae</taxon>
        <taxon>Pentapetalae</taxon>
        <taxon>rosids</taxon>
        <taxon>fabids</taxon>
        <taxon>Rosales</taxon>
        <taxon>Rhamnaceae</taxon>
        <taxon>rhamnoid group</taxon>
        <taxon>Rhamneae</taxon>
        <taxon>Rhamnella</taxon>
    </lineage>
</organism>
<evidence type="ECO:0000313" key="1">
    <source>
        <dbReference type="EMBL" id="KAF3440077.1"/>
    </source>
</evidence>
<comment type="caution">
    <text evidence="1">The sequence shown here is derived from an EMBL/GenBank/DDBJ whole genome shotgun (WGS) entry which is preliminary data.</text>
</comment>
<reference evidence="1" key="1">
    <citation type="submission" date="2020-03" db="EMBL/GenBank/DDBJ databases">
        <title>A high-quality chromosome-level genome assembly of a woody plant with both climbing and erect habits, Rhamnella rubrinervis.</title>
        <authorList>
            <person name="Lu Z."/>
            <person name="Yang Y."/>
            <person name="Zhu X."/>
            <person name="Sun Y."/>
        </authorList>
    </citation>
    <scope>NUCLEOTIDE SEQUENCE</scope>
    <source>
        <strain evidence="1">BYM</strain>
        <tissue evidence="1">Leaf</tissue>
    </source>
</reference>
<dbReference type="EMBL" id="VOIH02000008">
    <property type="protein sequence ID" value="KAF3440077.1"/>
    <property type="molecule type" value="Genomic_DNA"/>
</dbReference>
<proteinExistence type="predicted"/>
<accession>A0A8K0EAY7</accession>
<gene>
    <name evidence="1" type="ORF">FNV43_RR18355</name>
</gene>
<name>A0A8K0EAY7_9ROSA</name>
<evidence type="ECO:0000313" key="2">
    <source>
        <dbReference type="Proteomes" id="UP000796880"/>
    </source>
</evidence>
<protein>
    <submittedName>
        <fullName evidence="1">Uncharacterized protein</fullName>
    </submittedName>
</protein>
<dbReference type="Proteomes" id="UP000796880">
    <property type="component" value="Unassembled WGS sequence"/>
</dbReference>